<comment type="subcellular location">
    <subcellularLocation>
        <location evidence="1">Membrane</location>
        <topology evidence="1">Multi-pass membrane protein</topology>
    </subcellularLocation>
</comment>
<evidence type="ECO:0000256" key="8">
    <source>
        <dbReference type="SAM" id="Phobius"/>
    </source>
</evidence>
<comment type="caution">
    <text evidence="9">The sequence shown here is derived from an EMBL/GenBank/DDBJ whole genome shotgun (WGS) entry which is preliminary data.</text>
</comment>
<feature type="transmembrane region" description="Helical" evidence="8">
    <location>
        <begin position="53"/>
        <end position="75"/>
    </location>
</feature>
<dbReference type="PANTHER" id="PTHR10332">
    <property type="entry name" value="EQUILIBRATIVE NUCLEOSIDE TRANSPORTER"/>
    <property type="match status" value="1"/>
</dbReference>
<organism evidence="9 10">
    <name type="scientific">Chaetoceros tenuissimus</name>
    <dbReference type="NCBI Taxonomy" id="426638"/>
    <lineage>
        <taxon>Eukaryota</taxon>
        <taxon>Sar</taxon>
        <taxon>Stramenopiles</taxon>
        <taxon>Ochrophyta</taxon>
        <taxon>Bacillariophyta</taxon>
        <taxon>Coscinodiscophyceae</taxon>
        <taxon>Chaetocerotophycidae</taxon>
        <taxon>Chaetocerotales</taxon>
        <taxon>Chaetocerotaceae</taxon>
        <taxon>Chaetoceros</taxon>
    </lineage>
</organism>
<evidence type="ECO:0000313" key="9">
    <source>
        <dbReference type="EMBL" id="GFH52532.1"/>
    </source>
</evidence>
<evidence type="ECO:0000256" key="2">
    <source>
        <dbReference type="ARBA" id="ARBA00007965"/>
    </source>
</evidence>
<evidence type="ECO:0000313" key="10">
    <source>
        <dbReference type="Proteomes" id="UP001054902"/>
    </source>
</evidence>
<dbReference type="GO" id="GO:0005337">
    <property type="term" value="F:nucleoside transmembrane transporter activity"/>
    <property type="evidence" value="ECO:0007669"/>
    <property type="project" value="InterPro"/>
</dbReference>
<feature type="region of interest" description="Disordered" evidence="7">
    <location>
        <begin position="285"/>
        <end position="326"/>
    </location>
</feature>
<keyword evidence="4 8" id="KW-0812">Transmembrane</keyword>
<evidence type="ECO:0000256" key="3">
    <source>
        <dbReference type="ARBA" id="ARBA00022448"/>
    </source>
</evidence>
<gene>
    <name evidence="9" type="ORF">CTEN210_09008</name>
</gene>
<keyword evidence="3" id="KW-0813">Transport</keyword>
<dbReference type="EMBL" id="BLLK01000045">
    <property type="protein sequence ID" value="GFH52532.1"/>
    <property type="molecule type" value="Genomic_DNA"/>
</dbReference>
<feature type="transmembrane region" description="Helical" evidence="8">
    <location>
        <begin position="545"/>
        <end position="564"/>
    </location>
</feature>
<dbReference type="Pfam" id="PF01733">
    <property type="entry name" value="Nucleoside_tran"/>
    <property type="match status" value="1"/>
</dbReference>
<feature type="transmembrane region" description="Helical" evidence="8">
    <location>
        <begin position="12"/>
        <end position="33"/>
    </location>
</feature>
<dbReference type="InterPro" id="IPR002259">
    <property type="entry name" value="Eqnu_transpt"/>
</dbReference>
<keyword evidence="10" id="KW-1185">Reference proteome</keyword>
<dbReference type="GO" id="GO:0005886">
    <property type="term" value="C:plasma membrane"/>
    <property type="evidence" value="ECO:0007669"/>
    <property type="project" value="TreeGrafter"/>
</dbReference>
<accession>A0AAD3H6L5</accession>
<feature type="compositionally biased region" description="Acidic residues" evidence="7">
    <location>
        <begin position="294"/>
        <end position="303"/>
    </location>
</feature>
<dbReference type="PANTHER" id="PTHR10332:SF10">
    <property type="entry name" value="EQUILIBRATIVE NUCLEOSIDE TRANSPORTER 4"/>
    <property type="match status" value="1"/>
</dbReference>
<protein>
    <submittedName>
        <fullName evidence="9">Uncharacterized protein</fullName>
    </submittedName>
</protein>
<feature type="transmembrane region" description="Helical" evidence="8">
    <location>
        <begin position="200"/>
        <end position="221"/>
    </location>
</feature>
<feature type="transmembrane region" description="Helical" evidence="8">
    <location>
        <begin position="514"/>
        <end position="533"/>
    </location>
</feature>
<feature type="transmembrane region" description="Helical" evidence="8">
    <location>
        <begin position="241"/>
        <end position="261"/>
    </location>
</feature>
<dbReference type="AlphaFoldDB" id="A0AAD3H6L5"/>
<proteinExistence type="inferred from homology"/>
<evidence type="ECO:0000256" key="4">
    <source>
        <dbReference type="ARBA" id="ARBA00022692"/>
    </source>
</evidence>
<feature type="transmembrane region" description="Helical" evidence="8">
    <location>
        <begin position="396"/>
        <end position="415"/>
    </location>
</feature>
<feature type="transmembrane region" description="Helical" evidence="8">
    <location>
        <begin position="156"/>
        <end position="180"/>
    </location>
</feature>
<evidence type="ECO:0000256" key="6">
    <source>
        <dbReference type="ARBA" id="ARBA00023136"/>
    </source>
</evidence>
<comment type="similarity">
    <text evidence="2">Belongs to the SLC29A/ENT transporter (TC 2.A.57) family.</text>
</comment>
<feature type="transmembrane region" description="Helical" evidence="8">
    <location>
        <begin position="127"/>
        <end position="144"/>
    </location>
</feature>
<keyword evidence="6 8" id="KW-0472">Membrane</keyword>
<reference evidence="9 10" key="1">
    <citation type="journal article" date="2021" name="Sci. Rep.">
        <title>The genome of the diatom Chaetoceros tenuissimus carries an ancient integrated fragment of an extant virus.</title>
        <authorList>
            <person name="Hongo Y."/>
            <person name="Kimura K."/>
            <person name="Takaki Y."/>
            <person name="Yoshida Y."/>
            <person name="Baba S."/>
            <person name="Kobayashi G."/>
            <person name="Nagasaki K."/>
            <person name="Hano T."/>
            <person name="Tomaru Y."/>
        </authorList>
    </citation>
    <scope>NUCLEOTIDE SEQUENCE [LARGE SCALE GENOMIC DNA]</scope>
    <source>
        <strain evidence="9 10">NIES-3715</strain>
    </source>
</reference>
<evidence type="ECO:0000256" key="5">
    <source>
        <dbReference type="ARBA" id="ARBA00022989"/>
    </source>
</evidence>
<feature type="transmembrane region" description="Helical" evidence="8">
    <location>
        <begin position="584"/>
        <end position="608"/>
    </location>
</feature>
<feature type="compositionally biased region" description="Acidic residues" evidence="7">
    <location>
        <begin position="315"/>
        <end position="326"/>
    </location>
</feature>
<name>A0AAD3H6L5_9STRA</name>
<keyword evidence="5 8" id="KW-1133">Transmembrane helix</keyword>
<evidence type="ECO:0000256" key="1">
    <source>
        <dbReference type="ARBA" id="ARBA00004141"/>
    </source>
</evidence>
<dbReference type="Proteomes" id="UP001054902">
    <property type="component" value="Unassembled WGS sequence"/>
</dbReference>
<evidence type="ECO:0000256" key="7">
    <source>
        <dbReference type="SAM" id="MobiDB-lite"/>
    </source>
</evidence>
<sequence>MPDLQVAVLSDTSLRLLFLTMGMGTLFAYNALISCTDYFDALNPNVANVSGQMVTYQLSAMFIMTLVLLPLSTFANHDTHELQMKILNQDSPQEKKATIRSTFCYRISRFTKCLVGILDLTIPVKRIFYGFIITFVFLLVYILLPAEQLTAKSLNTFSVFVGIADATSQSGLYVLAANYIEANHGIREGNVDLDNQNKPVYTAAATLGAALSGFVVSVLRIVTKSWYDNTTLEGLRKGADLLMFLAFAISFVLILSVLVIMRDLERRQMNYALVQTRNQRARNHLSGLDADMLKDDEDSDDGGVENVPQNKPKDEEDEEEFYEEDDDTITRNIGIPMEIKNQFHPSQFHSPPPYTSNDMNHASEAQDPAMMRQQSSTIQQLGNIYLNAFRLTWRPIVSAFLNFFITLSLFPGVVVDIESMTDEDKTGKLGNWLAIVLITMFNGGDCLGRVILSFESLKPFQLLMARNAEILQTEEWDETQDVVADGEIAENVPQDDGLRTQTEGQITLQNYNWLVWYPTFGRILFYFLIAICIVPSEDPWIRSDIWRCILIFIFGVSNGFVHTANFSVAPTLVYSEECKNAVSLLLLLAIYSGLTNGAFFGLAVHAVIRKFDLEEDE</sequence>